<dbReference type="Gene3D" id="3.40.630.30">
    <property type="match status" value="1"/>
</dbReference>
<gene>
    <name evidence="2" type="ORF">CUU66_10645</name>
</gene>
<dbReference type="AlphaFoldDB" id="A0A2N5M6I4"/>
<name>A0A2N5M6I4_9BACI</name>
<evidence type="ECO:0000259" key="1">
    <source>
        <dbReference type="PROSITE" id="PS51186"/>
    </source>
</evidence>
<dbReference type="InterPro" id="IPR016181">
    <property type="entry name" value="Acyl_CoA_acyltransferase"/>
</dbReference>
<evidence type="ECO:0000313" key="2">
    <source>
        <dbReference type="EMBL" id="PLT29976.1"/>
    </source>
</evidence>
<comment type="caution">
    <text evidence="2">The sequence shown here is derived from an EMBL/GenBank/DDBJ whole genome shotgun (WGS) entry which is preliminary data.</text>
</comment>
<dbReference type="CDD" id="cd04301">
    <property type="entry name" value="NAT_SF"/>
    <property type="match status" value="1"/>
</dbReference>
<dbReference type="RefSeq" id="WP_101641885.1">
    <property type="nucleotide sequence ID" value="NZ_PGUY01000031.1"/>
</dbReference>
<dbReference type="PROSITE" id="PS51186">
    <property type="entry name" value="GNAT"/>
    <property type="match status" value="1"/>
</dbReference>
<dbReference type="Pfam" id="PF00583">
    <property type="entry name" value="Acetyltransf_1"/>
    <property type="match status" value="1"/>
</dbReference>
<reference evidence="2 3" key="1">
    <citation type="submission" date="2017-11" db="EMBL/GenBank/DDBJ databases">
        <title>Comparitive Functional Genomics of Dry Heat Resistant strains isolated from the Viking Spacecraft.</title>
        <authorList>
            <person name="Seuylemezian A."/>
            <person name="Cooper K."/>
            <person name="Vaishampayan P."/>
        </authorList>
    </citation>
    <scope>NUCLEOTIDE SEQUENCE [LARGE SCALE GENOMIC DNA]</scope>
    <source>
        <strain evidence="2 3">V1-29</strain>
    </source>
</reference>
<dbReference type="Proteomes" id="UP000234748">
    <property type="component" value="Unassembled WGS sequence"/>
</dbReference>
<dbReference type="InterPro" id="IPR000182">
    <property type="entry name" value="GNAT_dom"/>
</dbReference>
<dbReference type="EMBL" id="PGUY01000031">
    <property type="protein sequence ID" value="PLT29976.1"/>
    <property type="molecule type" value="Genomic_DNA"/>
</dbReference>
<dbReference type="OrthoDB" id="9805924at2"/>
<protein>
    <submittedName>
        <fullName evidence="2">GNAT family N-acetyltransferase</fullName>
    </submittedName>
</protein>
<sequence length="141" mass="16643">MKTVELMSESEFIQAFPLMLQLCDHLSQQEYIQLLNEMRKEGYRLFALLDEENRMTALAGVFIHIDFFNGKYLWISELVTCQETRSNGIGKLLMKDIEDFAKKEKCKKVITYSGLSRDKAHHFWENHMGCERRGIVFKKEL</sequence>
<keyword evidence="3" id="KW-1185">Reference proteome</keyword>
<dbReference type="SUPFAM" id="SSF55729">
    <property type="entry name" value="Acyl-CoA N-acyltransferases (Nat)"/>
    <property type="match status" value="1"/>
</dbReference>
<keyword evidence="2" id="KW-0808">Transferase</keyword>
<dbReference type="GO" id="GO:0016747">
    <property type="term" value="F:acyltransferase activity, transferring groups other than amino-acyl groups"/>
    <property type="evidence" value="ECO:0007669"/>
    <property type="project" value="InterPro"/>
</dbReference>
<feature type="domain" description="N-acetyltransferase" evidence="1">
    <location>
        <begin position="2"/>
        <end position="141"/>
    </location>
</feature>
<accession>A0A2N5M6I4</accession>
<organism evidence="2 3">
    <name type="scientific">Peribacillus deserti</name>
    <dbReference type="NCBI Taxonomy" id="673318"/>
    <lineage>
        <taxon>Bacteria</taxon>
        <taxon>Bacillati</taxon>
        <taxon>Bacillota</taxon>
        <taxon>Bacilli</taxon>
        <taxon>Bacillales</taxon>
        <taxon>Bacillaceae</taxon>
        <taxon>Peribacillus</taxon>
    </lineage>
</organism>
<proteinExistence type="predicted"/>
<evidence type="ECO:0000313" key="3">
    <source>
        <dbReference type="Proteomes" id="UP000234748"/>
    </source>
</evidence>